<dbReference type="AlphaFoldDB" id="T1JR88"/>
<dbReference type="EMBL" id="CAEY01000446">
    <property type="status" value="NOT_ANNOTATED_CDS"/>
    <property type="molecule type" value="Genomic_DNA"/>
</dbReference>
<reference evidence="3" key="1">
    <citation type="submission" date="2011-08" db="EMBL/GenBank/DDBJ databases">
        <authorList>
            <person name="Rombauts S."/>
        </authorList>
    </citation>
    <scope>NUCLEOTIDE SEQUENCE</scope>
    <source>
        <strain evidence="3">London</strain>
    </source>
</reference>
<protein>
    <submittedName>
        <fullName evidence="2">Uncharacterized protein</fullName>
    </submittedName>
</protein>
<feature type="compositionally biased region" description="Basic and acidic residues" evidence="1">
    <location>
        <begin position="18"/>
        <end position="38"/>
    </location>
</feature>
<evidence type="ECO:0000313" key="2">
    <source>
        <dbReference type="EnsemblMetazoa" id="tetur01g06010.1"/>
    </source>
</evidence>
<evidence type="ECO:0000256" key="1">
    <source>
        <dbReference type="SAM" id="MobiDB-lite"/>
    </source>
</evidence>
<dbReference type="HOGENOM" id="CLU_3336163_0_0_1"/>
<feature type="region of interest" description="Disordered" evidence="1">
    <location>
        <begin position="1"/>
        <end position="38"/>
    </location>
</feature>
<dbReference type="EnsemblMetazoa" id="tetur01g06010.1">
    <property type="protein sequence ID" value="tetur01g06010.1"/>
    <property type="gene ID" value="tetur01g06010"/>
</dbReference>
<organism evidence="2 3">
    <name type="scientific">Tetranychus urticae</name>
    <name type="common">Two-spotted spider mite</name>
    <dbReference type="NCBI Taxonomy" id="32264"/>
    <lineage>
        <taxon>Eukaryota</taxon>
        <taxon>Metazoa</taxon>
        <taxon>Ecdysozoa</taxon>
        <taxon>Arthropoda</taxon>
        <taxon>Chelicerata</taxon>
        <taxon>Arachnida</taxon>
        <taxon>Acari</taxon>
        <taxon>Acariformes</taxon>
        <taxon>Trombidiformes</taxon>
        <taxon>Prostigmata</taxon>
        <taxon>Eleutherengona</taxon>
        <taxon>Raphignathae</taxon>
        <taxon>Tetranychoidea</taxon>
        <taxon>Tetranychidae</taxon>
        <taxon>Tetranychus</taxon>
    </lineage>
</organism>
<reference evidence="2" key="2">
    <citation type="submission" date="2015-06" db="UniProtKB">
        <authorList>
            <consortium name="EnsemblMetazoa"/>
        </authorList>
    </citation>
    <scope>IDENTIFICATION</scope>
</reference>
<sequence length="38" mass="4498">MEEAQEAKHFNEVPIVTREGRKYPRTKTQKEQPKPQST</sequence>
<evidence type="ECO:0000313" key="3">
    <source>
        <dbReference type="Proteomes" id="UP000015104"/>
    </source>
</evidence>
<accession>T1JR88</accession>
<keyword evidence="3" id="KW-1185">Reference proteome</keyword>
<dbReference type="Proteomes" id="UP000015104">
    <property type="component" value="Unassembled WGS sequence"/>
</dbReference>
<feature type="compositionally biased region" description="Basic and acidic residues" evidence="1">
    <location>
        <begin position="1"/>
        <end position="11"/>
    </location>
</feature>
<proteinExistence type="predicted"/>
<name>T1JR88_TETUR</name>